<proteinExistence type="predicted"/>
<gene>
    <name evidence="2" type="ORF">GCM10011415_15350</name>
</gene>
<name>A0A8J2ZIZ9_9RHOB</name>
<keyword evidence="3" id="KW-1185">Reference proteome</keyword>
<reference evidence="2" key="2">
    <citation type="submission" date="2020-09" db="EMBL/GenBank/DDBJ databases">
        <authorList>
            <person name="Sun Q."/>
            <person name="Zhou Y."/>
        </authorList>
    </citation>
    <scope>NUCLEOTIDE SEQUENCE</scope>
    <source>
        <strain evidence="2">CGMCC 1.15762</strain>
    </source>
</reference>
<feature type="region of interest" description="Disordered" evidence="1">
    <location>
        <begin position="1"/>
        <end position="77"/>
    </location>
</feature>
<accession>A0A8J2ZIZ9</accession>
<dbReference type="RefSeq" id="WP_188789722.1">
    <property type="nucleotide sequence ID" value="NZ_BMJV01000002.1"/>
</dbReference>
<sequence length="77" mass="8128">MRFSKVADGHPCQRSRIAPGQLHQLPIANFSPRNKGSIGKAMSPKKRCMQLAPPLAAGRGNKDDAGSNAACRTVSGN</sequence>
<evidence type="ECO:0000256" key="1">
    <source>
        <dbReference type="SAM" id="MobiDB-lite"/>
    </source>
</evidence>
<reference evidence="2" key="1">
    <citation type="journal article" date="2014" name="Int. J. Syst. Evol. Microbiol.">
        <title>Complete genome sequence of Corynebacterium casei LMG S-19264T (=DSM 44701T), isolated from a smear-ripened cheese.</title>
        <authorList>
            <consortium name="US DOE Joint Genome Institute (JGI-PGF)"/>
            <person name="Walter F."/>
            <person name="Albersmeier A."/>
            <person name="Kalinowski J."/>
            <person name="Ruckert C."/>
        </authorList>
    </citation>
    <scope>NUCLEOTIDE SEQUENCE</scope>
    <source>
        <strain evidence="2">CGMCC 1.15762</strain>
    </source>
</reference>
<dbReference type="AlphaFoldDB" id="A0A8J2ZIZ9"/>
<organism evidence="2 3">
    <name type="scientific">Salipiger pallidus</name>
    <dbReference type="NCBI Taxonomy" id="1775170"/>
    <lineage>
        <taxon>Bacteria</taxon>
        <taxon>Pseudomonadati</taxon>
        <taxon>Pseudomonadota</taxon>
        <taxon>Alphaproteobacteria</taxon>
        <taxon>Rhodobacterales</taxon>
        <taxon>Roseobacteraceae</taxon>
        <taxon>Salipiger</taxon>
    </lineage>
</organism>
<evidence type="ECO:0000313" key="3">
    <source>
        <dbReference type="Proteomes" id="UP000617145"/>
    </source>
</evidence>
<comment type="caution">
    <text evidence="2">The sequence shown here is derived from an EMBL/GenBank/DDBJ whole genome shotgun (WGS) entry which is preliminary data.</text>
</comment>
<dbReference type="EMBL" id="BMJV01000002">
    <property type="protein sequence ID" value="GGG68969.1"/>
    <property type="molecule type" value="Genomic_DNA"/>
</dbReference>
<dbReference type="Proteomes" id="UP000617145">
    <property type="component" value="Unassembled WGS sequence"/>
</dbReference>
<evidence type="ECO:0000313" key="2">
    <source>
        <dbReference type="EMBL" id="GGG68969.1"/>
    </source>
</evidence>
<protein>
    <submittedName>
        <fullName evidence="2">Uncharacterized protein</fullName>
    </submittedName>
</protein>